<proteinExistence type="predicted"/>
<gene>
    <name evidence="2" type="ORF">Anapl_00863</name>
</gene>
<feature type="region of interest" description="Disordered" evidence="1">
    <location>
        <begin position="654"/>
        <end position="676"/>
    </location>
</feature>
<organism evidence="2 3">
    <name type="scientific">Anas platyrhynchos</name>
    <name type="common">Mallard</name>
    <name type="synonym">Anas boschas</name>
    <dbReference type="NCBI Taxonomy" id="8839"/>
    <lineage>
        <taxon>Eukaryota</taxon>
        <taxon>Metazoa</taxon>
        <taxon>Chordata</taxon>
        <taxon>Craniata</taxon>
        <taxon>Vertebrata</taxon>
        <taxon>Euteleostomi</taxon>
        <taxon>Archelosauria</taxon>
        <taxon>Archosauria</taxon>
        <taxon>Dinosauria</taxon>
        <taxon>Saurischia</taxon>
        <taxon>Theropoda</taxon>
        <taxon>Coelurosauria</taxon>
        <taxon>Aves</taxon>
        <taxon>Neognathae</taxon>
        <taxon>Galloanserae</taxon>
        <taxon>Anseriformes</taxon>
        <taxon>Anatidae</taxon>
        <taxon>Anatinae</taxon>
        <taxon>Anas</taxon>
    </lineage>
</organism>
<dbReference type="EMBL" id="KB742619">
    <property type="protein sequence ID" value="EOB06338.1"/>
    <property type="molecule type" value="Genomic_DNA"/>
</dbReference>
<dbReference type="AlphaFoldDB" id="R0M0Z3"/>
<keyword evidence="3" id="KW-1185">Reference proteome</keyword>
<feature type="region of interest" description="Disordered" evidence="1">
    <location>
        <begin position="1"/>
        <end position="29"/>
    </location>
</feature>
<feature type="region of interest" description="Disordered" evidence="1">
    <location>
        <begin position="594"/>
        <end position="637"/>
    </location>
</feature>
<sequence length="1210" mass="130974">MAHSGGAPAASRSGLAEPPADVGSWDQGKDVHDVKDVHNVACALPEQKLAGVEARGTSVGDFENAKGGTPWGLFVFVLLGQCLLSAGKDQGSDFTLCPVTNVSQALGLEKRSRKLAGSSTAALRRIQATHYDLANCFLKHRVHVDYGYPSISRLASIQTQSHRAVFLTGPDYIQTKGKPYTVQTCISCNCNISKETELSLLCVIPALSTKHLTCCLLQEQQLEHRRALCVQQPHSSGTRLQDFPKPSMWSDHLSAPEALLSLRDLTAKGGHTVSHQQNPPHVCQRLSTDTAAVGDTNKPGSSVSLQTAASENHETEVKYVEERRNTSQLKHGKILQHCNPTRTAAAGPRSPCQILLLRLCKSVIGAEECSGYHVASSKPLQQRRALAAAGHQLTLCRLRQAAPESSRTRVLRGPSTGAPSRPRCQPVPHVLISRVTSNDTSFQCQLRCLQATGFDTSKIKEGCNQQQLGRAHACFPESPAAARDVPNVQGKVWATEGLLPARGASTGITHGHAAVQPTCCHTTTEPPCFRLLLLNLVPPASTVTTGGGSASTALQLRDYSVRFCISAWFRVPVKSTWLNNRATEGNVTTGALPAAGKLHQGAVGPGRRSSTRHTQPSARSGLLPGAGRFPEETSGASAHSTIFTAAAHGLFQSPSSMARRQEAASKGETGTTTKRHLLKTRRDVLKQAAAFLVSNYTAVAKKIYFSSPLHLQKPRGLWTETPQEPAKHAAGQPGIACQRKPKCNSPGRSWRSAVDVLAFNLQLTGMQYHQYSHLPVSTGPTEQTCYETCLLICPGKLQNHTEQKSSCIKVPLLWEKASASLPSKYSHKGFFGTSSAPFSTRMSGPVPIRGASGVSCSDGAVGVEKEGSPGCCPSSPFPAGPAQKEQEQLRSTEHHTVANKTVHLSLFCSTLLLNFMGSRIQHKNLTQAVLPRDTASSRSAACSRTISFKLERRTQGLPSYSPHQNALTQLHGVRTVLWERCLAPEGHTVPWLPGEDAYHQFLQSTKQSPLLSSEEAADLQVKQKDDCITPCCPKNKIVPFRLEDLMKTDKFLWNISSPTNQWFPEESFLSEYILSAVEPSLTSVFKISRLQLFPTCFFIHPPGLQVSPFQVLVSEKHIPSQGNSLREADRDAFTLLMELGAGDAYSFASISLTLLQNAPASNSSNSISLNQRQVLQLPVTAPGFQTTLRFQSCSRDIGCVGTTDLSHFDK</sequence>
<feature type="region of interest" description="Disordered" evidence="1">
    <location>
        <begin position="404"/>
        <end position="424"/>
    </location>
</feature>
<reference evidence="3" key="1">
    <citation type="journal article" date="2013" name="Nat. Genet.">
        <title>The duck genome and transcriptome provide insight into an avian influenza virus reservoir species.</title>
        <authorList>
            <person name="Huang Y."/>
            <person name="Li Y."/>
            <person name="Burt D.W."/>
            <person name="Chen H."/>
            <person name="Zhang Y."/>
            <person name="Qian W."/>
            <person name="Kim H."/>
            <person name="Gan S."/>
            <person name="Zhao Y."/>
            <person name="Li J."/>
            <person name="Yi K."/>
            <person name="Feng H."/>
            <person name="Zhu P."/>
            <person name="Li B."/>
            <person name="Liu Q."/>
            <person name="Fairley S."/>
            <person name="Magor K.E."/>
            <person name="Du Z."/>
            <person name="Hu X."/>
            <person name="Goodman L."/>
            <person name="Tafer H."/>
            <person name="Vignal A."/>
            <person name="Lee T."/>
            <person name="Kim K.W."/>
            <person name="Sheng Z."/>
            <person name="An Y."/>
            <person name="Searle S."/>
            <person name="Herrero J."/>
            <person name="Groenen M.A."/>
            <person name="Crooijmans R.P."/>
            <person name="Faraut T."/>
            <person name="Cai Q."/>
            <person name="Webster R.G."/>
            <person name="Aldridge J.R."/>
            <person name="Warren W.C."/>
            <person name="Bartschat S."/>
            <person name="Kehr S."/>
            <person name="Marz M."/>
            <person name="Stadler P.F."/>
            <person name="Smith J."/>
            <person name="Kraus R.H."/>
            <person name="Zhao Y."/>
            <person name="Ren L."/>
            <person name="Fei J."/>
            <person name="Morisson M."/>
            <person name="Kaiser P."/>
            <person name="Griffin D.K."/>
            <person name="Rao M."/>
            <person name="Pitel F."/>
            <person name="Wang J."/>
            <person name="Li N."/>
        </authorList>
    </citation>
    <scope>NUCLEOTIDE SEQUENCE [LARGE SCALE GENOMIC DNA]</scope>
</reference>
<evidence type="ECO:0000256" key="1">
    <source>
        <dbReference type="SAM" id="MobiDB-lite"/>
    </source>
</evidence>
<dbReference type="Proteomes" id="UP000296049">
    <property type="component" value="Unassembled WGS sequence"/>
</dbReference>
<accession>R0M0Z3</accession>
<name>R0M0Z3_ANAPL</name>
<evidence type="ECO:0000313" key="2">
    <source>
        <dbReference type="EMBL" id="EOB06338.1"/>
    </source>
</evidence>
<protein>
    <submittedName>
        <fullName evidence="2">Uncharacterized protein</fullName>
    </submittedName>
</protein>
<evidence type="ECO:0000313" key="3">
    <source>
        <dbReference type="Proteomes" id="UP000296049"/>
    </source>
</evidence>